<feature type="signal peptide" evidence="1">
    <location>
        <begin position="1"/>
        <end position="19"/>
    </location>
</feature>
<dbReference type="Proteomes" id="UP000278792">
    <property type="component" value="Unassembled WGS sequence"/>
</dbReference>
<gene>
    <name evidence="3" type="ORF">EGH82_09615</name>
</gene>
<dbReference type="InterPro" id="IPR005135">
    <property type="entry name" value="Endo/exonuclease/phosphatase"/>
</dbReference>
<dbReference type="GO" id="GO:0016020">
    <property type="term" value="C:membrane"/>
    <property type="evidence" value="ECO:0007669"/>
    <property type="project" value="GOC"/>
</dbReference>
<sequence>MKKSLLALATMFAASSAFASDVIIDGPVDTNSIRVASYNIMASRMGDTQAIRDAIKAIDADIIGLQEVDNNTGRSAANFGGSNTTPVNQAKYIADELGMNFVFCEAIEFDGGKYGTAILSKHPIKLIEHMYLPNMEGKEQRSACSVEVNVPGYPAPIAAITTHLDHTDTVLRMAQVRTLNDAFSTWQLPNALPIIIGDLNLTPVNPEYVELQSWFTPVDHEDLTYTAPSWNPDRKIDYILTSNAQQWDIENIEVPRPTDKVSGKAWHEIADHLPLIVDMKLEEK</sequence>
<dbReference type="GO" id="GO:0006506">
    <property type="term" value="P:GPI anchor biosynthetic process"/>
    <property type="evidence" value="ECO:0007669"/>
    <property type="project" value="TreeGrafter"/>
</dbReference>
<keyword evidence="3" id="KW-0255">Endonuclease</keyword>
<dbReference type="SUPFAM" id="SSF56219">
    <property type="entry name" value="DNase I-like"/>
    <property type="match status" value="1"/>
</dbReference>
<comment type="caution">
    <text evidence="3">The sequence shown here is derived from an EMBL/GenBank/DDBJ whole genome shotgun (WGS) entry which is preliminary data.</text>
</comment>
<dbReference type="InterPro" id="IPR051916">
    <property type="entry name" value="GPI-anchor_lipid_remodeler"/>
</dbReference>
<dbReference type="GO" id="GO:0004519">
    <property type="term" value="F:endonuclease activity"/>
    <property type="evidence" value="ECO:0007669"/>
    <property type="project" value="UniProtKB-KW"/>
</dbReference>
<accession>A0A3N3E1K8</accession>
<organism evidence="3 4">
    <name type="scientific">Vibrio ponticus</name>
    <dbReference type="NCBI Taxonomy" id="265668"/>
    <lineage>
        <taxon>Bacteria</taxon>
        <taxon>Pseudomonadati</taxon>
        <taxon>Pseudomonadota</taxon>
        <taxon>Gammaproteobacteria</taxon>
        <taxon>Vibrionales</taxon>
        <taxon>Vibrionaceae</taxon>
        <taxon>Vibrio</taxon>
    </lineage>
</organism>
<evidence type="ECO:0000259" key="2">
    <source>
        <dbReference type="Pfam" id="PF03372"/>
    </source>
</evidence>
<dbReference type="Gene3D" id="3.60.10.10">
    <property type="entry name" value="Endonuclease/exonuclease/phosphatase"/>
    <property type="match status" value="1"/>
</dbReference>
<evidence type="ECO:0000313" key="4">
    <source>
        <dbReference type="Proteomes" id="UP000278792"/>
    </source>
</evidence>
<protein>
    <submittedName>
        <fullName evidence="3">Endonuclease</fullName>
    </submittedName>
</protein>
<proteinExistence type="predicted"/>
<dbReference type="Pfam" id="PF03372">
    <property type="entry name" value="Exo_endo_phos"/>
    <property type="match status" value="1"/>
</dbReference>
<name>A0A3N3E1K8_9VIBR</name>
<dbReference type="RefSeq" id="WP_123781912.1">
    <property type="nucleotide sequence ID" value="NZ_RKIK01000022.1"/>
</dbReference>
<evidence type="ECO:0000313" key="3">
    <source>
        <dbReference type="EMBL" id="ROV60398.1"/>
    </source>
</evidence>
<keyword evidence="1" id="KW-0732">Signal</keyword>
<dbReference type="PANTHER" id="PTHR14859">
    <property type="entry name" value="CALCOFLUOR WHITE HYPERSENSITIVE PROTEIN PRECURSOR"/>
    <property type="match status" value="1"/>
</dbReference>
<dbReference type="InterPro" id="IPR036691">
    <property type="entry name" value="Endo/exonu/phosph_ase_sf"/>
</dbReference>
<dbReference type="AlphaFoldDB" id="A0A3N3E1K8"/>
<feature type="domain" description="Endonuclease/exonuclease/phosphatase" evidence="2">
    <location>
        <begin position="37"/>
        <end position="243"/>
    </location>
</feature>
<reference evidence="3 4" key="1">
    <citation type="submission" date="2018-11" db="EMBL/GenBank/DDBJ databases">
        <title>Vibrio ponticus strain CAIM 1751 pathogenic for the snapper Lutjanus guttatus.</title>
        <authorList>
            <person name="Soto-Rodriguez S."/>
            <person name="Lozano-Olvera R."/>
            <person name="Gomez-Gil B."/>
        </authorList>
    </citation>
    <scope>NUCLEOTIDE SEQUENCE [LARGE SCALE GENOMIC DNA]</scope>
    <source>
        <strain evidence="3 4">CAIM 1751</strain>
    </source>
</reference>
<keyword evidence="3" id="KW-0540">Nuclease</keyword>
<feature type="chain" id="PRO_5017994798" evidence="1">
    <location>
        <begin position="20"/>
        <end position="284"/>
    </location>
</feature>
<keyword evidence="3" id="KW-0378">Hydrolase</keyword>
<evidence type="ECO:0000256" key="1">
    <source>
        <dbReference type="SAM" id="SignalP"/>
    </source>
</evidence>
<dbReference type="PANTHER" id="PTHR14859:SF15">
    <property type="entry name" value="ENDONUCLEASE_EXONUCLEASE_PHOSPHATASE DOMAIN-CONTAINING PROTEIN"/>
    <property type="match status" value="1"/>
</dbReference>
<dbReference type="EMBL" id="RKIK01000022">
    <property type="protein sequence ID" value="ROV60398.1"/>
    <property type="molecule type" value="Genomic_DNA"/>
</dbReference>